<keyword evidence="3" id="KW-1185">Reference proteome</keyword>
<dbReference type="EMBL" id="PJQM01004342">
    <property type="protein sequence ID" value="RCH84798.1"/>
    <property type="molecule type" value="Genomic_DNA"/>
</dbReference>
<evidence type="ECO:0000313" key="3">
    <source>
        <dbReference type="Proteomes" id="UP000253551"/>
    </source>
</evidence>
<evidence type="ECO:0000256" key="1">
    <source>
        <dbReference type="SAM" id="MobiDB-lite"/>
    </source>
</evidence>
<accession>A0A367J4E3</accession>
<feature type="region of interest" description="Disordered" evidence="1">
    <location>
        <begin position="81"/>
        <end position="109"/>
    </location>
</feature>
<name>A0A367J4E3_RHIST</name>
<sequence length="143" mass="15942">LLSSIIPQMLQENDMNVFASQKWALPALTMLSWGIRHQGVKAFMFISSDQKSFYHEGGRHWVGEISKQVQGLSLVVDGRKAASDGQAMKGKSKNRWGGHGKDSSKSRKHSRNFSSYIMGVQSLKIARNKVGATGTGKIETWRY</sequence>
<dbReference type="Proteomes" id="UP000253551">
    <property type="component" value="Unassembled WGS sequence"/>
</dbReference>
<organism evidence="2 3">
    <name type="scientific">Rhizopus stolonifer</name>
    <name type="common">Rhizopus nigricans</name>
    <dbReference type="NCBI Taxonomy" id="4846"/>
    <lineage>
        <taxon>Eukaryota</taxon>
        <taxon>Fungi</taxon>
        <taxon>Fungi incertae sedis</taxon>
        <taxon>Mucoromycota</taxon>
        <taxon>Mucoromycotina</taxon>
        <taxon>Mucoromycetes</taxon>
        <taxon>Mucorales</taxon>
        <taxon>Mucorineae</taxon>
        <taxon>Rhizopodaceae</taxon>
        <taxon>Rhizopus</taxon>
    </lineage>
</organism>
<feature type="non-terminal residue" evidence="2">
    <location>
        <position position="1"/>
    </location>
</feature>
<comment type="caution">
    <text evidence="2">The sequence shown here is derived from an EMBL/GenBank/DDBJ whole genome shotgun (WGS) entry which is preliminary data.</text>
</comment>
<evidence type="ECO:0000313" key="2">
    <source>
        <dbReference type="EMBL" id="RCH84798.1"/>
    </source>
</evidence>
<dbReference type="AlphaFoldDB" id="A0A367J4E3"/>
<gene>
    <name evidence="2" type="ORF">CU098_008988</name>
</gene>
<reference evidence="2 3" key="1">
    <citation type="journal article" date="2018" name="G3 (Bethesda)">
        <title>Phylogenetic and Phylogenomic Definition of Rhizopus Species.</title>
        <authorList>
            <person name="Gryganskyi A.P."/>
            <person name="Golan J."/>
            <person name="Dolatabadi S."/>
            <person name="Mondo S."/>
            <person name="Robb S."/>
            <person name="Idnurm A."/>
            <person name="Muszewska A."/>
            <person name="Steczkiewicz K."/>
            <person name="Masonjones S."/>
            <person name="Liao H.L."/>
            <person name="Gajdeczka M.T."/>
            <person name="Anike F."/>
            <person name="Vuek A."/>
            <person name="Anishchenko I.M."/>
            <person name="Voigt K."/>
            <person name="de Hoog G.S."/>
            <person name="Smith M.E."/>
            <person name="Heitman J."/>
            <person name="Vilgalys R."/>
            <person name="Stajich J.E."/>
        </authorList>
    </citation>
    <scope>NUCLEOTIDE SEQUENCE [LARGE SCALE GENOMIC DNA]</scope>
    <source>
        <strain evidence="2 3">LSU 92-RS-03</strain>
    </source>
</reference>
<protein>
    <submittedName>
        <fullName evidence="2">Uncharacterized protein</fullName>
    </submittedName>
</protein>
<proteinExistence type="predicted"/>